<dbReference type="CDD" id="cd06850">
    <property type="entry name" value="biotinyl_domain"/>
    <property type="match status" value="1"/>
</dbReference>
<dbReference type="InterPro" id="IPR050709">
    <property type="entry name" value="Biotin_Carboxyl_Carrier/Decarb"/>
</dbReference>
<dbReference type="PANTHER" id="PTHR45266">
    <property type="entry name" value="OXALOACETATE DECARBOXYLASE ALPHA CHAIN"/>
    <property type="match status" value="1"/>
</dbReference>
<sequence length="77" mass="8186">MHDIRTELTASVWKILVPAGSTVTAGDEIMILESMKMEIPVEAPFSGTLTEVTVGEGDPIQEGDLLARITPDSDATS</sequence>
<dbReference type="Gene3D" id="2.40.50.100">
    <property type="match status" value="1"/>
</dbReference>
<feature type="domain" description="Lipoyl-binding" evidence="3">
    <location>
        <begin position="1"/>
        <end position="70"/>
    </location>
</feature>
<organism evidence="4 5">
    <name type="scientific">Rhodococcus zopfii</name>
    <dbReference type="NCBI Taxonomy" id="43772"/>
    <lineage>
        <taxon>Bacteria</taxon>
        <taxon>Bacillati</taxon>
        <taxon>Actinomycetota</taxon>
        <taxon>Actinomycetes</taxon>
        <taxon>Mycobacteriales</taxon>
        <taxon>Nocardiaceae</taxon>
        <taxon>Rhodococcus</taxon>
    </lineage>
</organism>
<gene>
    <name evidence="4" type="ORF">F8M49_25885</name>
</gene>
<dbReference type="EMBL" id="WBMO01000005">
    <property type="protein sequence ID" value="MDV2477970.1"/>
    <property type="molecule type" value="Genomic_DNA"/>
</dbReference>
<proteinExistence type="predicted"/>
<keyword evidence="5" id="KW-1185">Reference proteome</keyword>
<feature type="region of interest" description="Disordered" evidence="2">
    <location>
        <begin position="56"/>
        <end position="77"/>
    </location>
</feature>
<comment type="caution">
    <text evidence="4">The sequence shown here is derived from an EMBL/GenBank/DDBJ whole genome shotgun (WGS) entry which is preliminary data.</text>
</comment>
<evidence type="ECO:0000313" key="4">
    <source>
        <dbReference type="EMBL" id="MDV2477970.1"/>
    </source>
</evidence>
<dbReference type="NCBIfam" id="NF004547">
    <property type="entry name" value="PRK05889.1"/>
    <property type="match status" value="1"/>
</dbReference>
<protein>
    <submittedName>
        <fullName evidence="4">Biotin/lipoyl-binding carrier protein</fullName>
    </submittedName>
</protein>
<evidence type="ECO:0000256" key="1">
    <source>
        <dbReference type="ARBA" id="ARBA00023267"/>
    </source>
</evidence>
<name>A0ABU3WVE4_9NOCA</name>
<reference evidence="4 5" key="1">
    <citation type="submission" date="2019-10" db="EMBL/GenBank/DDBJ databases">
        <title>Draft Genome Assembly of Rhodococcus zopfii DSM44189.</title>
        <authorList>
            <person name="Sutton J.M."/>
            <person name="Akob D.M."/>
            <person name="Bushman T.J."/>
        </authorList>
    </citation>
    <scope>NUCLEOTIDE SEQUENCE [LARGE SCALE GENOMIC DNA]</scope>
    <source>
        <strain evidence="4 5">DSM 44189</strain>
    </source>
</reference>
<dbReference type="InterPro" id="IPR000089">
    <property type="entry name" value="Biotin_lipoyl"/>
</dbReference>
<dbReference type="Proteomes" id="UP001275440">
    <property type="component" value="Unassembled WGS sequence"/>
</dbReference>
<dbReference type="PANTHER" id="PTHR45266:SF3">
    <property type="entry name" value="OXALOACETATE DECARBOXYLASE ALPHA CHAIN"/>
    <property type="match status" value="1"/>
</dbReference>
<evidence type="ECO:0000256" key="2">
    <source>
        <dbReference type="SAM" id="MobiDB-lite"/>
    </source>
</evidence>
<dbReference type="Pfam" id="PF00364">
    <property type="entry name" value="Biotin_lipoyl"/>
    <property type="match status" value="1"/>
</dbReference>
<accession>A0ABU3WVE4</accession>
<dbReference type="SUPFAM" id="SSF51230">
    <property type="entry name" value="Single hybrid motif"/>
    <property type="match status" value="1"/>
</dbReference>
<evidence type="ECO:0000313" key="5">
    <source>
        <dbReference type="Proteomes" id="UP001275440"/>
    </source>
</evidence>
<dbReference type="PROSITE" id="PS50968">
    <property type="entry name" value="BIOTINYL_LIPOYL"/>
    <property type="match status" value="1"/>
</dbReference>
<keyword evidence="1" id="KW-0092">Biotin</keyword>
<dbReference type="InterPro" id="IPR011053">
    <property type="entry name" value="Single_hybrid_motif"/>
</dbReference>
<evidence type="ECO:0000259" key="3">
    <source>
        <dbReference type="PROSITE" id="PS50968"/>
    </source>
</evidence>